<protein>
    <submittedName>
        <fullName evidence="8">Cytochrome</fullName>
    </submittedName>
</protein>
<feature type="transmembrane region" description="Helical" evidence="6">
    <location>
        <begin position="721"/>
        <end position="743"/>
    </location>
</feature>
<evidence type="ECO:0000256" key="2">
    <source>
        <dbReference type="ARBA" id="ARBA00022559"/>
    </source>
</evidence>
<reference evidence="8" key="2">
    <citation type="submission" date="2024-03" db="EMBL/GenBank/DDBJ databases">
        <authorList>
            <person name="Bromfield E.S.P."/>
            <person name="Cloutier S."/>
        </authorList>
    </citation>
    <scope>NUCLEOTIDE SEQUENCE</scope>
    <source>
        <strain evidence="8">5S5</strain>
    </source>
</reference>
<dbReference type="InterPro" id="IPR036396">
    <property type="entry name" value="Cyt_P450_sf"/>
</dbReference>
<evidence type="ECO:0000256" key="5">
    <source>
        <dbReference type="ARBA" id="ARBA00023004"/>
    </source>
</evidence>
<evidence type="ECO:0000313" key="9">
    <source>
        <dbReference type="Proteomes" id="UP001432046"/>
    </source>
</evidence>
<evidence type="ECO:0000313" key="8">
    <source>
        <dbReference type="EMBL" id="WXC82135.1"/>
    </source>
</evidence>
<evidence type="ECO:0000256" key="3">
    <source>
        <dbReference type="ARBA" id="ARBA00022723"/>
    </source>
</evidence>
<dbReference type="Gene3D" id="1.10.630.10">
    <property type="entry name" value="Cytochrome P450"/>
    <property type="match status" value="1"/>
</dbReference>
<keyword evidence="4" id="KW-0560">Oxidoreductase</keyword>
<dbReference type="PROSITE" id="PS51404">
    <property type="entry name" value="DYP_PEROXIDASE"/>
    <property type="match status" value="1"/>
</dbReference>
<evidence type="ECO:0000259" key="7">
    <source>
        <dbReference type="Pfam" id="PF21105"/>
    </source>
</evidence>
<dbReference type="PANTHER" id="PTHR30521">
    <property type="entry name" value="DEFERROCHELATASE/PEROXIDASE"/>
    <property type="match status" value="1"/>
</dbReference>
<organism evidence="8 9">
    <name type="scientific">Bradyrhizobium septentrionale</name>
    <dbReference type="NCBI Taxonomy" id="1404411"/>
    <lineage>
        <taxon>Bacteria</taxon>
        <taxon>Pseudomonadati</taxon>
        <taxon>Pseudomonadota</taxon>
        <taxon>Alphaproteobacteria</taxon>
        <taxon>Hyphomicrobiales</taxon>
        <taxon>Nitrobacteraceae</taxon>
        <taxon>Bradyrhizobium</taxon>
    </lineage>
</organism>
<comment type="cofactor">
    <cofactor evidence="1">
        <name>heme b</name>
        <dbReference type="ChEBI" id="CHEBI:60344"/>
    </cofactor>
</comment>
<keyword evidence="6" id="KW-1133">Transmembrane helix</keyword>
<dbReference type="Proteomes" id="UP001432046">
    <property type="component" value="Chromosome"/>
</dbReference>
<dbReference type="PANTHER" id="PTHR30521:SF5">
    <property type="entry name" value="BLR4509 PROTEIN"/>
    <property type="match status" value="1"/>
</dbReference>
<dbReference type="InterPro" id="IPR049509">
    <property type="entry name" value="DyP_N"/>
</dbReference>
<proteinExistence type="predicted"/>
<dbReference type="EMBL" id="CP147711">
    <property type="protein sequence ID" value="WXC82135.1"/>
    <property type="molecule type" value="Genomic_DNA"/>
</dbReference>
<dbReference type="RefSeq" id="WP_338834450.1">
    <property type="nucleotide sequence ID" value="NZ_CP147711.1"/>
</dbReference>
<dbReference type="SUPFAM" id="SSF54909">
    <property type="entry name" value="Dimeric alpha+beta barrel"/>
    <property type="match status" value="1"/>
</dbReference>
<evidence type="ECO:0000256" key="6">
    <source>
        <dbReference type="SAM" id="Phobius"/>
    </source>
</evidence>
<sequence length="1518" mass="168670">MRNARARRGNFAECTLNYFKNIKAAWTLKYFDKITTAQARHKDDDASAEGAFDFNDLGPGGFFSALGRWFWLWTLRVVFAFFRVCWPIPKFGRLFIVTRDKDVRDVLCKPLSFGVPYGPEMRELGGGESIFVLGLEGDAQKKQHELIRGLIHDDDKKWLIQRSREIADTLLEASEGRIDVMKDLITRVASETCLEYFGLSVDDPDAFAEWAMAISALLFADPFGKPETRRLGVAGAARVRSVIDAALIRAKANRLSGNPPQPVKGLGTTILDRLVDTRTPDDEIHAIMVGMITGFIPTTTLAAGNIVEELLRTRDGLKKAIEAAKGARDDEAARKRLESLLFEAARLNPALNPGQWRHACQEDTVGTGWRARPIPKGSVLMVATASAMRDCDPPSYELVFGTGVHACLGRALAMAQITEIFAALFAREEVRVSRRKKGSIFRASIFRVGVFPRRLDMLFKPLSGRRAQDMVTVLAPLAADADVKAWRKKVVELGDPVTEHGDPDKPPLSELQTALMETGVIHFASLNVIDLGEPDAPAPYLLLELNGDGDEESLIEAVARRAEATLLPLFGSAAMGDRIPGSVREGKSLGKLLRASALDLRARPWGTTGLRFYGLPGQSAASIDRQTDLVNFCREAIDLFVESHAGAGSRAGIVLQFVRRLIRGDTELEAMGRHNSRIKELLDRGLEFRKDLMIPSRQEPETITWQEPPSRINAMLSSPTLYPVYWSLAVTAIIVSILCFYWFGFSLSFAWADLVMTVGRCLIALVSGCIGTAALLGVIVAAFAARLKLADKRDRPEDFEPDLTKVREITKRENSSGFAQNHFLSVSPLKPGCFRKFTLGIALWGIEVLVTQAFRPGFILNMGTIHFARWFRPPGSERLVFLSNYDGSWESYLEDFITKAHYGQSAAWSNAIGFPRTQWLIYGGAEDGDRFKRWVRRQQQATQFWFNRFPHLTAEQMRNNAVICWELAQASTDSQARAWLSYFGSMPKTDTQLETEETQAIVFRGFKRLPFMKFVGIHLPDDHKACADWLDSLGSRFVNDPLTRIPVLDPLTGTPVPNPLAVTFGDRPLSGDEEQAASCIAFTASGLSRLGLPKADLDGTVATFPTVFNLGMSSRQQILGDCGKSAPSEWRWSDADEKKAIHAVLLLYAETKGECDALLEKHYATLQKADCSVCELDTQPAPDGIDYEHFGFRDGISQPVIRGTQRFARGVQPRDIVEPGEILLGYKSNQGYYPPTPVVPREFDTKNRLGSVPVSAKSRFSAFQDLRPQVRDFGRNGSFLAIRQFEQHVDAFHDYGKLCAEKLDKTGLTDFVGGKISRDWVEAKMMGRWHDGTPLIDRPVAKTEEARVGEAEDDEQNNDIDYGVDDPQGLFCPFGAHIRRVNPRGSLVPGDDSELAITNRHRILRRGRSYQRGDEKGLLFIGLCADLERQFEFIQQSWLSAPGFAGLTNEPDPIMSVKPTGSCTRFTIPTSAGSLSLQGGENFVTVHGGGYFFLPSRSALMFLHELNQRRANKEASMV</sequence>
<keyword evidence="6" id="KW-0812">Transmembrane</keyword>
<keyword evidence="2" id="KW-0575">Peroxidase</keyword>
<dbReference type="InterPro" id="IPR006314">
    <property type="entry name" value="Dyp_peroxidase"/>
</dbReference>
<name>A0ABZ2P559_9BRAD</name>
<feature type="domain" description="DyP dimeric alpha+beta barrel" evidence="7">
    <location>
        <begin position="1075"/>
        <end position="1169"/>
    </location>
</feature>
<accession>A0ABZ2P559</accession>
<dbReference type="PROSITE" id="PS00086">
    <property type="entry name" value="CYTOCHROME_P450"/>
    <property type="match status" value="1"/>
</dbReference>
<keyword evidence="3" id="KW-0479">Metal-binding</keyword>
<dbReference type="InterPro" id="IPR011008">
    <property type="entry name" value="Dimeric_a/b-barrel"/>
</dbReference>
<dbReference type="Pfam" id="PF21105">
    <property type="entry name" value="DyP_N"/>
    <property type="match status" value="1"/>
</dbReference>
<keyword evidence="6" id="KW-0472">Membrane</keyword>
<feature type="transmembrane region" description="Helical" evidence="6">
    <location>
        <begin position="763"/>
        <end position="785"/>
    </location>
</feature>
<keyword evidence="5" id="KW-0408">Iron</keyword>
<dbReference type="InterPro" id="IPR017972">
    <property type="entry name" value="Cyt_P450_CS"/>
</dbReference>
<reference evidence="8" key="1">
    <citation type="journal article" date="2021" name="Int. J. Syst. Evol. Microbiol.">
        <title>Bradyrhizobium septentrionale sp. nov. (sv. septentrionale) and Bradyrhizobium quebecense sp. nov. (sv. septentrionale) associated with legumes native to Canada possess rearranged symbiosis genes and numerous insertion sequences.</title>
        <authorList>
            <person name="Bromfield E.S.P."/>
            <person name="Cloutier S."/>
        </authorList>
    </citation>
    <scope>NUCLEOTIDE SEQUENCE</scope>
    <source>
        <strain evidence="8">5S5</strain>
    </source>
</reference>
<dbReference type="SUPFAM" id="SSF48264">
    <property type="entry name" value="Cytochrome P450"/>
    <property type="match status" value="1"/>
</dbReference>
<evidence type="ECO:0000256" key="4">
    <source>
        <dbReference type="ARBA" id="ARBA00023002"/>
    </source>
</evidence>
<evidence type="ECO:0000256" key="1">
    <source>
        <dbReference type="ARBA" id="ARBA00001970"/>
    </source>
</evidence>
<gene>
    <name evidence="8" type="ORF">WDK88_11375</name>
</gene>
<keyword evidence="9" id="KW-1185">Reference proteome</keyword>